<keyword evidence="2" id="KW-0677">Repeat</keyword>
<dbReference type="OrthoDB" id="423462at2759"/>
<feature type="domain" description="C3H1-type" evidence="8">
    <location>
        <begin position="6"/>
        <end position="34"/>
    </location>
</feature>
<accession>A0A1Y2EQA1</accession>
<evidence type="ECO:0000256" key="2">
    <source>
        <dbReference type="ARBA" id="ARBA00022737"/>
    </source>
</evidence>
<evidence type="ECO:0000259" key="8">
    <source>
        <dbReference type="PROSITE" id="PS50103"/>
    </source>
</evidence>
<dbReference type="InterPro" id="IPR009145">
    <property type="entry name" value="U2AF_small"/>
</dbReference>
<keyword evidence="3 6" id="KW-0863">Zinc-finger</keyword>
<evidence type="ECO:0000256" key="3">
    <source>
        <dbReference type="ARBA" id="ARBA00022771"/>
    </source>
</evidence>
<keyword evidence="1 6" id="KW-0479">Metal-binding</keyword>
<keyword evidence="10" id="KW-1185">Reference proteome</keyword>
<gene>
    <name evidence="9" type="ORF">LY90DRAFT_403507</name>
</gene>
<feature type="zinc finger region" description="C3H1-type" evidence="6">
    <location>
        <begin position="6"/>
        <end position="34"/>
    </location>
</feature>
<evidence type="ECO:0000313" key="10">
    <source>
        <dbReference type="Proteomes" id="UP000193920"/>
    </source>
</evidence>
<evidence type="ECO:0000256" key="1">
    <source>
        <dbReference type="ARBA" id="ARBA00022723"/>
    </source>
</evidence>
<proteinExistence type="predicted"/>
<dbReference type="SMART" id="SM00361">
    <property type="entry name" value="RRM_1"/>
    <property type="match status" value="1"/>
</dbReference>
<dbReference type="InterPro" id="IPR036855">
    <property type="entry name" value="Znf_CCCH_sf"/>
</dbReference>
<feature type="domain" description="RRM" evidence="7">
    <location>
        <begin position="38"/>
        <end position="125"/>
    </location>
</feature>
<sequence>MGNQENNDLQVCQFFKRTGACRFGNQCDRIHIQPTHSKTIIIRNMFDLGTEIIYIKYKEFYDDVYPEFSKFGNIIHFYVCNNIIPHLRGNVYVDYSTEEEAFTAFCAMNGRWYGGKQLMVEFITITDWKMALCGKYYYYY</sequence>
<dbReference type="Pfam" id="PF00642">
    <property type="entry name" value="zf-CCCH"/>
    <property type="match status" value="1"/>
</dbReference>
<dbReference type="SUPFAM" id="SSF54928">
    <property type="entry name" value="RNA-binding domain, RBD"/>
    <property type="match status" value="1"/>
</dbReference>
<dbReference type="SUPFAM" id="SSF90229">
    <property type="entry name" value="CCCH zinc finger"/>
    <property type="match status" value="1"/>
</dbReference>
<reference evidence="9 10" key="1">
    <citation type="submission" date="2016-08" db="EMBL/GenBank/DDBJ databases">
        <title>A Parts List for Fungal Cellulosomes Revealed by Comparative Genomics.</title>
        <authorList>
            <consortium name="DOE Joint Genome Institute"/>
            <person name="Haitjema C.H."/>
            <person name="Gilmore S.P."/>
            <person name="Henske J.K."/>
            <person name="Solomon K.V."/>
            <person name="De Groot R."/>
            <person name="Kuo A."/>
            <person name="Mondo S.J."/>
            <person name="Salamov A.A."/>
            <person name="Labutti K."/>
            <person name="Zhao Z."/>
            <person name="Chiniquy J."/>
            <person name="Barry K."/>
            <person name="Brewer H.M."/>
            <person name="Purvine S.O."/>
            <person name="Wright A.T."/>
            <person name="Boxma B."/>
            <person name="Van Alen T."/>
            <person name="Hackstein J.H."/>
            <person name="Baker S.E."/>
            <person name="Grigoriev I.V."/>
            <person name="O'Malley M.A."/>
        </authorList>
    </citation>
    <scope>NUCLEOTIDE SEQUENCE [LARGE SCALE GENOMIC DNA]</scope>
    <source>
        <strain evidence="9 10">G1</strain>
    </source>
</reference>
<dbReference type="GO" id="GO:0003723">
    <property type="term" value="F:RNA binding"/>
    <property type="evidence" value="ECO:0007669"/>
    <property type="project" value="UniProtKB-UniRule"/>
</dbReference>
<name>A0A1Y2EQA1_9FUNG</name>
<dbReference type="GO" id="GO:0089701">
    <property type="term" value="C:U2AF complex"/>
    <property type="evidence" value="ECO:0007669"/>
    <property type="project" value="InterPro"/>
</dbReference>
<evidence type="ECO:0000256" key="4">
    <source>
        <dbReference type="ARBA" id="ARBA00022833"/>
    </source>
</evidence>
<dbReference type="InterPro" id="IPR000504">
    <property type="entry name" value="RRM_dom"/>
</dbReference>
<dbReference type="PROSITE" id="PS50103">
    <property type="entry name" value="ZF_C3H1"/>
    <property type="match status" value="1"/>
</dbReference>
<dbReference type="PROSITE" id="PS50102">
    <property type="entry name" value="RRM"/>
    <property type="match status" value="1"/>
</dbReference>
<evidence type="ECO:0000256" key="5">
    <source>
        <dbReference type="PROSITE-ProRule" id="PRU00176"/>
    </source>
</evidence>
<keyword evidence="4 6" id="KW-0862">Zinc</keyword>
<dbReference type="GO" id="GO:0008270">
    <property type="term" value="F:zinc ion binding"/>
    <property type="evidence" value="ECO:0007669"/>
    <property type="project" value="UniProtKB-KW"/>
</dbReference>
<dbReference type="Gene3D" id="3.30.70.330">
    <property type="match status" value="1"/>
</dbReference>
<dbReference type="InterPro" id="IPR035979">
    <property type="entry name" value="RBD_domain_sf"/>
</dbReference>
<dbReference type="InterPro" id="IPR012677">
    <property type="entry name" value="Nucleotide-bd_a/b_plait_sf"/>
</dbReference>
<dbReference type="Pfam" id="PF00076">
    <property type="entry name" value="RRM_1"/>
    <property type="match status" value="1"/>
</dbReference>
<evidence type="ECO:0000256" key="6">
    <source>
        <dbReference type="PROSITE-ProRule" id="PRU00723"/>
    </source>
</evidence>
<dbReference type="SMART" id="SM00356">
    <property type="entry name" value="ZnF_C3H1"/>
    <property type="match status" value="1"/>
</dbReference>
<dbReference type="InterPro" id="IPR000571">
    <property type="entry name" value="Znf_CCCH"/>
</dbReference>
<dbReference type="Proteomes" id="UP000193920">
    <property type="component" value="Unassembled WGS sequence"/>
</dbReference>
<organism evidence="9 10">
    <name type="scientific">Neocallimastix californiae</name>
    <dbReference type="NCBI Taxonomy" id="1754190"/>
    <lineage>
        <taxon>Eukaryota</taxon>
        <taxon>Fungi</taxon>
        <taxon>Fungi incertae sedis</taxon>
        <taxon>Chytridiomycota</taxon>
        <taxon>Chytridiomycota incertae sedis</taxon>
        <taxon>Neocallimastigomycetes</taxon>
        <taxon>Neocallimastigales</taxon>
        <taxon>Neocallimastigaceae</taxon>
        <taxon>Neocallimastix</taxon>
    </lineage>
</organism>
<dbReference type="PRINTS" id="PR01848">
    <property type="entry name" value="U2AUXFACTOR"/>
</dbReference>
<dbReference type="Gene3D" id="6.10.250.3220">
    <property type="match status" value="1"/>
</dbReference>
<dbReference type="PANTHER" id="PTHR12620">
    <property type="entry name" value="U2 SNRNP AUXILIARY FACTOR, SMALL SUBUNIT"/>
    <property type="match status" value="1"/>
</dbReference>
<dbReference type="STRING" id="1754190.A0A1Y2EQA1"/>
<evidence type="ECO:0000313" key="9">
    <source>
        <dbReference type="EMBL" id="ORY73015.1"/>
    </source>
</evidence>
<evidence type="ECO:0000259" key="7">
    <source>
        <dbReference type="PROSITE" id="PS50102"/>
    </source>
</evidence>
<protein>
    <submittedName>
        <fullName evidence="9">RNA-binding domain-containing protein</fullName>
    </submittedName>
</protein>
<dbReference type="InterPro" id="IPR003954">
    <property type="entry name" value="RRM_euk-type"/>
</dbReference>
<keyword evidence="5" id="KW-0694">RNA-binding</keyword>
<dbReference type="AlphaFoldDB" id="A0A1Y2EQA1"/>
<dbReference type="GO" id="GO:0000398">
    <property type="term" value="P:mRNA splicing, via spliceosome"/>
    <property type="evidence" value="ECO:0007669"/>
    <property type="project" value="InterPro"/>
</dbReference>
<comment type="caution">
    <text evidence="9">The sequence shown here is derived from an EMBL/GenBank/DDBJ whole genome shotgun (WGS) entry which is preliminary data.</text>
</comment>
<dbReference type="EMBL" id="MCOG01000036">
    <property type="protein sequence ID" value="ORY73015.1"/>
    <property type="molecule type" value="Genomic_DNA"/>
</dbReference>
<dbReference type="SMART" id="SM00360">
    <property type="entry name" value="RRM"/>
    <property type="match status" value="1"/>
</dbReference>